<evidence type="ECO:0000256" key="8">
    <source>
        <dbReference type="ARBA" id="ARBA00022932"/>
    </source>
</evidence>
<reference evidence="12" key="1">
    <citation type="submission" date="2019-09" db="EMBL/GenBank/DDBJ databases">
        <title>Characterisation of the sponge microbiome using genome-centric metagenomics.</title>
        <authorList>
            <person name="Engelberts J.P."/>
            <person name="Robbins S.J."/>
            <person name="De Goeij J.M."/>
            <person name="Aranda M."/>
            <person name="Bell S.C."/>
            <person name="Webster N.S."/>
        </authorList>
    </citation>
    <scope>NUCLEOTIDE SEQUENCE</scope>
    <source>
        <strain evidence="12">SB0662_bin_9</strain>
    </source>
</reference>
<dbReference type="Gene3D" id="1.10.10.1600">
    <property type="entry name" value="Bacterial DNA polymerase III alpha subunit, thumb domain"/>
    <property type="match status" value="1"/>
</dbReference>
<dbReference type="Pfam" id="PF17657">
    <property type="entry name" value="DNA_pol3_finger"/>
    <property type="match status" value="1"/>
</dbReference>
<proteinExistence type="inferred from homology"/>
<evidence type="ECO:0000256" key="2">
    <source>
        <dbReference type="ARBA" id="ARBA00009496"/>
    </source>
</evidence>
<evidence type="ECO:0000256" key="7">
    <source>
        <dbReference type="ARBA" id="ARBA00022705"/>
    </source>
</evidence>
<keyword evidence="7" id="KW-0235">DNA replication</keyword>
<dbReference type="GO" id="GO:0003676">
    <property type="term" value="F:nucleic acid binding"/>
    <property type="evidence" value="ECO:0007669"/>
    <property type="project" value="InterPro"/>
</dbReference>
<dbReference type="Pfam" id="PF01336">
    <property type="entry name" value="tRNA_anti-codon"/>
    <property type="match status" value="1"/>
</dbReference>
<dbReference type="InterPro" id="IPR003141">
    <property type="entry name" value="Pol/His_phosphatase_N"/>
</dbReference>
<comment type="catalytic activity">
    <reaction evidence="9">
        <text>DNA(n) + a 2'-deoxyribonucleoside 5'-triphosphate = DNA(n+1) + diphosphate</text>
        <dbReference type="Rhea" id="RHEA:22508"/>
        <dbReference type="Rhea" id="RHEA-COMP:17339"/>
        <dbReference type="Rhea" id="RHEA-COMP:17340"/>
        <dbReference type="ChEBI" id="CHEBI:33019"/>
        <dbReference type="ChEBI" id="CHEBI:61560"/>
        <dbReference type="ChEBI" id="CHEBI:173112"/>
        <dbReference type="EC" id="2.7.7.7"/>
    </reaction>
</comment>
<dbReference type="NCBIfam" id="NF004226">
    <property type="entry name" value="PRK05673.1"/>
    <property type="match status" value="1"/>
</dbReference>
<sequence>MFNFQPEPGFVSDSFVHLHTHSEYSLLDGLNSLDRLVGRAAELGQPSLALTDHGVMHGAIDFHRTCRGHGIHPVLGIEAYLTRWGRPMGGRDKSLDSQRHHLLLLAQNDTGYRNLLKLCTEAHLEGFYHKPRVDHDRLRELSEGLICTSGCLSAEIPWLLSRGRDDEAAERTAWYVETFTKERFFLELEGHDIPELDVVNKGLLRLAKQFDLKMIASNDVHYACESDGKYQDVLLCVQTGSRRSDAKRMRMTGDSYFLRSRSQMEDAFRNKVDLPRDVFDRTIEIAEMCNVDPEDDAYHMPRFPLPEGFETDKSYLEELTATGLRKLYAGRPEESTAQDRLRAELDMIFNMQLEAYFLIVADICQYAQAENIWFNVRGSGAGSIVARALGITSVDPLKYDLIFERFLNPGRLTMPDFDLDFPDDQREQMIQYAIDRYGKDHVAQIVTFGRMKSRAAVRDVGRVLGVDLGDVDRMARMIPSGLGAAKLKELLDLQHEAHDPDVAAAAQSEPLAELMHVAPELEGVARTESIHAAAVIMSEQELWHYTPLKRGRNTISEYVTQYEFPVLESIGLLKVDFLGLSTLTVMREACRLIKEYHGKEWDIDTIPYEGEGTEQAFELLSSGETAGVFQVESEGFQDTLRSMRPTRYVHIIAALSLYRPGPMDYIDLYNRRMHGEVSVAYKHPELEPILAETYGIIVYQEQIIRIIQELANYTAAEADLVRIAISKKERKKIDESRAGFITGCAANGIGEKVADEIWQDIELFAGYGFNKSHAADYAKITVQTAWLKANYPQEYMLAMLLVERNKPDKVTRIISDCQRMGIQVAAPDINQSSHEFTIEVRPHLRDGTGSPTAVQSNFDFPVPEGSTIRFGLAAVKGISSEGVAGEVVAPRPPDGFASLDEFCEVCDLHAFSRRSVETLIQAGVLDRWGNRKQLMGAMDAMMTRSKVAHSTGLEGQDSLFGDDEEAVRPPPVVLVEEEPSPAEMVEYLGVEKELLGVSLSSTHPVTDLYNRLKDHFTLVTTAKAVGDTTVRQKARSIKIVGLVREVRTIRTKKGDAMAFITLEDAHGELPCVAFPDAWRRLARTVVEGIQLLCDGKLSYNQARDEQSLHLEQVRTYSDLTDYQAKERPTVQRSPVSPAPNGRGDEPPDTSEPAGRAAETVVVNEAPTKPAVPLPEPRQEIGESDEVLLASEPTARESTATAPPTELDCHDQAELPADMQAEAGRVALHLRLDEGKPADAQVAAVRKLNDTLNAAQGPDRWTVELIVSVNGLSKGFRYPAPMPLDPENGNLPAQLEALGVKLWVEPNQDVNRV</sequence>
<dbReference type="CDD" id="cd04485">
    <property type="entry name" value="DnaE_OBF"/>
    <property type="match status" value="1"/>
</dbReference>
<gene>
    <name evidence="12" type="primary">dnaE</name>
    <name evidence="12" type="ORF">F4Y08_10015</name>
</gene>
<dbReference type="EC" id="2.7.7.7" evidence="3"/>
<dbReference type="GO" id="GO:0005737">
    <property type="term" value="C:cytoplasm"/>
    <property type="evidence" value="ECO:0007669"/>
    <property type="project" value="UniProtKB-SubCell"/>
</dbReference>
<dbReference type="SUPFAM" id="SSF89550">
    <property type="entry name" value="PHP domain-like"/>
    <property type="match status" value="1"/>
</dbReference>
<evidence type="ECO:0000256" key="4">
    <source>
        <dbReference type="ARBA" id="ARBA00019114"/>
    </source>
</evidence>
<dbReference type="Pfam" id="PF07733">
    <property type="entry name" value="DNA_pol3_alpha"/>
    <property type="match status" value="1"/>
</dbReference>
<evidence type="ECO:0000256" key="10">
    <source>
        <dbReference type="SAM" id="MobiDB-lite"/>
    </source>
</evidence>
<dbReference type="GO" id="GO:0008408">
    <property type="term" value="F:3'-5' exonuclease activity"/>
    <property type="evidence" value="ECO:0007669"/>
    <property type="project" value="InterPro"/>
</dbReference>
<dbReference type="NCBIfam" id="TIGR00594">
    <property type="entry name" value="polc"/>
    <property type="match status" value="1"/>
</dbReference>
<dbReference type="CDD" id="cd12113">
    <property type="entry name" value="PHP_PolIIIA_DnaE3"/>
    <property type="match status" value="1"/>
</dbReference>
<comment type="caution">
    <text evidence="12">The sequence shown here is derived from an EMBL/GenBank/DDBJ whole genome shotgun (WGS) entry which is preliminary data.</text>
</comment>
<dbReference type="Pfam" id="PF14579">
    <property type="entry name" value="HHH_6"/>
    <property type="match status" value="1"/>
</dbReference>
<dbReference type="EMBL" id="VXPY01000071">
    <property type="protein sequence ID" value="MYD90652.1"/>
    <property type="molecule type" value="Genomic_DNA"/>
</dbReference>
<dbReference type="PANTHER" id="PTHR32294">
    <property type="entry name" value="DNA POLYMERASE III SUBUNIT ALPHA"/>
    <property type="match status" value="1"/>
</dbReference>
<dbReference type="InterPro" id="IPR011708">
    <property type="entry name" value="DNA_pol3_alpha_NTPase_dom"/>
</dbReference>
<dbReference type="SMART" id="SM00481">
    <property type="entry name" value="POLIIIAc"/>
    <property type="match status" value="1"/>
</dbReference>
<keyword evidence="6 12" id="KW-0548">Nucleotidyltransferase</keyword>
<evidence type="ECO:0000256" key="3">
    <source>
        <dbReference type="ARBA" id="ARBA00012417"/>
    </source>
</evidence>
<dbReference type="InterPro" id="IPR041931">
    <property type="entry name" value="DNA_pol3_alpha_thumb_dom"/>
</dbReference>
<feature type="region of interest" description="Disordered" evidence="10">
    <location>
        <begin position="1119"/>
        <end position="1180"/>
    </location>
</feature>
<dbReference type="Pfam" id="PF02811">
    <property type="entry name" value="PHP"/>
    <property type="match status" value="1"/>
</dbReference>
<dbReference type="InterPro" id="IPR004365">
    <property type="entry name" value="NA-bd_OB_tRNA"/>
</dbReference>
<evidence type="ECO:0000259" key="11">
    <source>
        <dbReference type="SMART" id="SM00481"/>
    </source>
</evidence>
<dbReference type="Gene3D" id="1.10.150.870">
    <property type="match status" value="1"/>
</dbReference>
<name>A0A6B1DVC7_9CHLR</name>
<evidence type="ECO:0000256" key="1">
    <source>
        <dbReference type="ARBA" id="ARBA00004496"/>
    </source>
</evidence>
<dbReference type="InterPro" id="IPR004805">
    <property type="entry name" value="DnaE2/DnaE/PolC"/>
</dbReference>
<evidence type="ECO:0000313" key="12">
    <source>
        <dbReference type="EMBL" id="MYD90652.1"/>
    </source>
</evidence>
<dbReference type="PANTHER" id="PTHR32294:SF0">
    <property type="entry name" value="DNA POLYMERASE III SUBUNIT ALPHA"/>
    <property type="match status" value="1"/>
</dbReference>
<evidence type="ECO:0000256" key="6">
    <source>
        <dbReference type="ARBA" id="ARBA00022695"/>
    </source>
</evidence>
<organism evidence="12">
    <name type="scientific">Caldilineaceae bacterium SB0662_bin_9</name>
    <dbReference type="NCBI Taxonomy" id="2605258"/>
    <lineage>
        <taxon>Bacteria</taxon>
        <taxon>Bacillati</taxon>
        <taxon>Chloroflexota</taxon>
        <taxon>Caldilineae</taxon>
        <taxon>Caldilineales</taxon>
        <taxon>Caldilineaceae</taxon>
    </lineage>
</organism>
<feature type="domain" description="Polymerase/histidinol phosphatase N-terminal" evidence="11">
    <location>
        <begin position="16"/>
        <end position="83"/>
    </location>
</feature>
<dbReference type="GO" id="GO:0006260">
    <property type="term" value="P:DNA replication"/>
    <property type="evidence" value="ECO:0007669"/>
    <property type="project" value="UniProtKB-KW"/>
</dbReference>
<protein>
    <recommendedName>
        <fullName evidence="4">DNA polymerase III subunit alpha</fullName>
        <ecNumber evidence="3">2.7.7.7</ecNumber>
    </recommendedName>
</protein>
<keyword evidence="5 12" id="KW-0808">Transferase</keyword>
<dbReference type="InterPro" id="IPR040982">
    <property type="entry name" value="DNA_pol3_finger"/>
</dbReference>
<dbReference type="InterPro" id="IPR016195">
    <property type="entry name" value="Pol/histidinol_Pase-like"/>
</dbReference>
<comment type="subcellular location">
    <subcellularLocation>
        <location evidence="1">Cytoplasm</location>
    </subcellularLocation>
</comment>
<evidence type="ECO:0000256" key="5">
    <source>
        <dbReference type="ARBA" id="ARBA00022679"/>
    </source>
</evidence>
<evidence type="ECO:0000256" key="9">
    <source>
        <dbReference type="ARBA" id="ARBA00049244"/>
    </source>
</evidence>
<keyword evidence="8" id="KW-0239">DNA-directed DNA polymerase</keyword>
<dbReference type="Gene3D" id="3.20.20.140">
    <property type="entry name" value="Metal-dependent hydrolases"/>
    <property type="match status" value="1"/>
</dbReference>
<dbReference type="InterPro" id="IPR029460">
    <property type="entry name" value="DNAPol_HHH"/>
</dbReference>
<dbReference type="InterPro" id="IPR004013">
    <property type="entry name" value="PHP_dom"/>
</dbReference>
<dbReference type="GO" id="GO:0003887">
    <property type="term" value="F:DNA-directed DNA polymerase activity"/>
    <property type="evidence" value="ECO:0007669"/>
    <property type="project" value="UniProtKB-KW"/>
</dbReference>
<comment type="similarity">
    <text evidence="2">Belongs to the DNA polymerase type-C family. DnaE subfamily.</text>
</comment>
<accession>A0A6B1DVC7</accession>